<evidence type="ECO:0000256" key="1">
    <source>
        <dbReference type="ARBA" id="ARBA00004251"/>
    </source>
</evidence>
<dbReference type="PRINTS" id="PR00205">
    <property type="entry name" value="CADHERIN"/>
</dbReference>
<dbReference type="PRINTS" id="PR01819">
    <property type="entry name" value="DESMOGLEIN"/>
</dbReference>
<dbReference type="InterPro" id="IPR000233">
    <property type="entry name" value="Cadherin_Y-type_LIR"/>
</dbReference>
<keyword evidence="5 16" id="KW-0812">Transmembrane</keyword>
<dbReference type="Gene3D" id="4.10.900.10">
    <property type="entry name" value="TCF3-CBD (Catenin binding domain)"/>
    <property type="match status" value="1"/>
</dbReference>
<dbReference type="Pfam" id="PF01049">
    <property type="entry name" value="CADH_Y-type_LIR"/>
    <property type="match status" value="1"/>
</dbReference>
<dbReference type="FunFam" id="2.60.40.60:FF:000011">
    <property type="entry name" value="Cadherin 1"/>
    <property type="match status" value="1"/>
</dbReference>
<evidence type="ECO:0000256" key="11">
    <source>
        <dbReference type="ARBA" id="ARBA00022949"/>
    </source>
</evidence>
<evidence type="ECO:0000256" key="9">
    <source>
        <dbReference type="ARBA" id="ARBA00022837"/>
    </source>
</evidence>
<comment type="caution">
    <text evidence="19">The sequence shown here is derived from an EMBL/GenBank/DDBJ whole genome shotgun (WGS) entry which is preliminary data.</text>
</comment>
<dbReference type="InterPro" id="IPR009122">
    <property type="entry name" value="Desmosomal_cadherin"/>
</dbReference>
<keyword evidence="9 15" id="KW-0106">Calcium</keyword>
<dbReference type="OrthoDB" id="8961010at2759"/>
<evidence type="ECO:0000256" key="7">
    <source>
        <dbReference type="ARBA" id="ARBA00022729"/>
    </source>
</evidence>
<protein>
    <recommendedName>
        <fullName evidence="18">Cadherin domain-containing protein</fullName>
    </recommendedName>
</protein>
<evidence type="ECO:0000256" key="10">
    <source>
        <dbReference type="ARBA" id="ARBA00022889"/>
    </source>
</evidence>
<keyword evidence="3" id="KW-1003">Cell membrane</keyword>
<evidence type="ECO:0000256" key="2">
    <source>
        <dbReference type="ARBA" id="ARBA00004568"/>
    </source>
</evidence>
<sequence>MVKRLDPYIERDAAAVVEKAGVQGKTKERYRQGIVEWYSQARKRLQENPSTCQEGEVNTFIPKFLPLLPPKQKKKKLCYYYHKGEAKSDFVDVTPAWRDAVTRQGARSLGLFSWTTARAKSTAIFRNLFQEVILRHKFIIIGTYAERCSQERADNSGQLHVTQGVNKGRSRLYVLQNLRCHWEGTGKGGQKGTPKDQCHIPFSEPCLFILDDDRIVLAPPLPLDDTPASVFSETSSRTFNKGELNLQVFTRKENRSTASFVLAHLRCQSGAREMFRCIAPLNKANSKRALLSNDTRKGSWGLVEGMVLLDFSTGFHVEVKEWDENGMARWKTFRRQKREWIKFAAACREGEDNSKRNPIARIRSDCEEDNPITYSISGVGIDRAPYGIFVVNPRTGEINITSIVDREVTPVFVIRCFAKHSVTGVDLEPPLELRVRVLDINDNPPVFAQTVFTGSVEESSMDNTLVMKIIATDADEPNHLNSKIAFKIESQEPSGPPMFIMNKYTGELHLANYLDREQHSSYTLVVKASDRDGAADGISSLCSCNVKVIDVNDNFPTLAQSSFSASISENSLSSELLRIQALDADEEFTDNWLAEFFFISGNEDNCFEIVTDRATNQGILRVIKELDFEHIRTHSLMIGVRNVAAFHHSVAHEYQIYGTPLTVEVKNLIEPPRFHPSSVVFSLAEGARVNYVVGTYTAMDEDTRTIATNVVYSIGRDPAAWFRINQNTGEITLNKVINRDSVYVVNGQYQAEVLAITRGVPRYTATGTIVLSIDGINANCPSINTEMRKVCMHSPSVIISAKHRDGDLYATPFTFSIHGEPQTTWIIRRINDSSAELVGQNIDFYLYRIYVVVRDSQGRRCARPHIIPVQACQCDSRNYCTSGATRIIIIGGGGSGGGGGGGGTGGGGTGGGGGGTGGGGTGGGGTGGGGGGTGGGGWEDGGQQGGYGDYDLSRPFEDHTEGQGYTDSYDGGEEGYTASTDDSYTGNENYGRQLESNTTLSGAAIGLMFLVIPILMSMSDCCGCGPGAAGGVGTGFEPVPECTEGAIHPWGIEGAQPEDRVSTSHVSKTRNIYNNTYGGGGVVASGVEETTGVGYGTGTGYGTAGGISGTGEAKGSIGGTIKEYREGGVNMAFLDNYFSEKAFVYADEDEGRPANDCLLIYDHEGVGTPVGSVGCCSFIGEDTDETYLDTLGPKFKTLAEICLGKEIEPFPDVNPPWPGVVNIPFPSPESDLNLPPPGTTIVVNGSAPMPAPVGTTTVVTENTYTSGTTIQPPRPMPDPLLHGNMTVTETYTSGSPSLCVDPLRASNVVVTERVVGPASASELRGMLDIPDLTEGSNVIVTERVIAPNSRLPASLSIPDLVDGSNVVVTERVFRPASGMPGSLINIPSELSNAHNVVVTERVVSGSGMSSLGGTSLGGANLGGMSSTGQMLSADCHLGQGMGTASPGTSRRRVTKYSTVQYSSQHQLMRCIQERSLPDKSRKDMARSV</sequence>
<dbReference type="CDD" id="cd11304">
    <property type="entry name" value="Cadherin_repeat"/>
    <property type="match status" value="4"/>
</dbReference>
<feature type="domain" description="Cadherin" evidence="18">
    <location>
        <begin position="365"/>
        <end position="447"/>
    </location>
</feature>
<evidence type="ECO:0000313" key="21">
    <source>
        <dbReference type="Proteomes" id="UP000618051"/>
    </source>
</evidence>
<keyword evidence="8" id="KW-0677">Repeat</keyword>
<dbReference type="PROSITE" id="PS50268">
    <property type="entry name" value="CADHERIN_2"/>
    <property type="match status" value="4"/>
</dbReference>
<dbReference type="GO" id="GO:0007156">
    <property type="term" value="P:homophilic cell adhesion via plasma membrane adhesion molecules"/>
    <property type="evidence" value="ECO:0007669"/>
    <property type="project" value="InterPro"/>
</dbReference>
<accession>A0A835TTX7</accession>
<feature type="domain" description="Cadherin" evidence="18">
    <location>
        <begin position="559"/>
        <end position="674"/>
    </location>
</feature>
<reference evidence="20" key="3">
    <citation type="submission" date="2022-01" db="EMBL/GenBank/DDBJ databases">
        <authorList>
            <person name="Rubenstein D.R."/>
        </authorList>
    </citation>
    <scope>NUCLEOTIDE SEQUENCE</scope>
    <source>
        <strain evidence="20">SS15</strain>
        <tissue evidence="20">Liver</tissue>
    </source>
</reference>
<evidence type="ECO:0000313" key="20">
    <source>
        <dbReference type="EMBL" id="KAI1243354.1"/>
    </source>
</evidence>
<dbReference type="PROSITE" id="PS00232">
    <property type="entry name" value="CADHERIN_1"/>
    <property type="match status" value="2"/>
</dbReference>
<keyword evidence="12" id="KW-1133">Transmembrane helix</keyword>
<evidence type="ECO:0000256" key="17">
    <source>
        <dbReference type="SAM" id="MobiDB-lite"/>
    </source>
</evidence>
<evidence type="ECO:0000259" key="18">
    <source>
        <dbReference type="PROSITE" id="PS50268"/>
    </source>
</evidence>
<dbReference type="GO" id="GO:0005509">
    <property type="term" value="F:calcium ion binding"/>
    <property type="evidence" value="ECO:0007669"/>
    <property type="project" value="UniProtKB-UniRule"/>
</dbReference>
<evidence type="ECO:0000256" key="4">
    <source>
        <dbReference type="ARBA" id="ARBA00022685"/>
    </source>
</evidence>
<keyword evidence="6" id="KW-0479">Metal-binding</keyword>
<dbReference type="InterPro" id="IPR050971">
    <property type="entry name" value="Cadherin-domain_protein"/>
</dbReference>
<organism evidence="19">
    <name type="scientific">Lamprotornis superbus</name>
    <dbReference type="NCBI Taxonomy" id="245042"/>
    <lineage>
        <taxon>Eukaryota</taxon>
        <taxon>Metazoa</taxon>
        <taxon>Chordata</taxon>
        <taxon>Craniata</taxon>
        <taxon>Vertebrata</taxon>
        <taxon>Euteleostomi</taxon>
        <taxon>Archelosauria</taxon>
        <taxon>Archosauria</taxon>
        <taxon>Dinosauria</taxon>
        <taxon>Saurischia</taxon>
        <taxon>Theropoda</taxon>
        <taxon>Coelurosauria</taxon>
        <taxon>Aves</taxon>
        <taxon>Neognathae</taxon>
        <taxon>Neoaves</taxon>
        <taxon>Telluraves</taxon>
        <taxon>Australaves</taxon>
        <taxon>Passeriformes</taxon>
        <taxon>Sturnidae</taxon>
        <taxon>Lamprotornis</taxon>
    </lineage>
</organism>
<keyword evidence="11" id="KW-0965">Cell junction</keyword>
<evidence type="ECO:0000256" key="12">
    <source>
        <dbReference type="ARBA" id="ARBA00022989"/>
    </source>
</evidence>
<dbReference type="FunFam" id="4.10.900.10:FF:000003">
    <property type="entry name" value="Desmoglein 1"/>
    <property type="match status" value="1"/>
</dbReference>
<dbReference type="Gene3D" id="2.60.40.60">
    <property type="entry name" value="Cadherins"/>
    <property type="match status" value="5"/>
</dbReference>
<dbReference type="FunFam" id="2.60.40.60:FF:000074">
    <property type="entry name" value="Desmoglein 4"/>
    <property type="match status" value="1"/>
</dbReference>
<dbReference type="Proteomes" id="UP000618051">
    <property type="component" value="Unassembled WGS sequence"/>
</dbReference>
<evidence type="ECO:0000256" key="15">
    <source>
        <dbReference type="PROSITE-ProRule" id="PRU00043"/>
    </source>
</evidence>
<evidence type="ECO:0000313" key="19">
    <source>
        <dbReference type="EMBL" id="KAG0118967.1"/>
    </source>
</evidence>
<dbReference type="PANTHER" id="PTHR24025:SF10">
    <property type="entry name" value="DESMOGLEIN-4"/>
    <property type="match status" value="1"/>
</dbReference>
<reference evidence="19" key="1">
    <citation type="submission" date="2020-10" db="EMBL/GenBank/DDBJ databases">
        <title>Feather gene expression reveals the developmental basis of iridescence in African starlings.</title>
        <authorList>
            <person name="Rubenstein D.R."/>
        </authorList>
    </citation>
    <scope>NUCLEOTIDE SEQUENCE</scope>
    <source>
        <strain evidence="19">SS15</strain>
        <tissue evidence="19">Liver</tissue>
    </source>
</reference>
<proteinExistence type="predicted"/>
<feature type="domain" description="Cadherin" evidence="18">
    <location>
        <begin position="675"/>
        <end position="783"/>
    </location>
</feature>
<keyword evidence="7" id="KW-0732">Signal</keyword>
<dbReference type="InterPro" id="IPR020894">
    <property type="entry name" value="Cadherin_CS"/>
</dbReference>
<dbReference type="InterPro" id="IPR015919">
    <property type="entry name" value="Cadherin-like_sf"/>
</dbReference>
<evidence type="ECO:0000256" key="6">
    <source>
        <dbReference type="ARBA" id="ARBA00022723"/>
    </source>
</evidence>
<feature type="compositionally biased region" description="Basic and acidic residues" evidence="17">
    <location>
        <begin position="951"/>
        <end position="961"/>
    </location>
</feature>
<dbReference type="GO" id="GO:0005886">
    <property type="term" value="C:plasma membrane"/>
    <property type="evidence" value="ECO:0007669"/>
    <property type="project" value="UniProtKB-SubCell"/>
</dbReference>
<feature type="domain" description="Cadherin" evidence="18">
    <location>
        <begin position="448"/>
        <end position="558"/>
    </location>
</feature>
<evidence type="ECO:0000256" key="8">
    <source>
        <dbReference type="ARBA" id="ARBA00022737"/>
    </source>
</evidence>
<dbReference type="SMART" id="SM00112">
    <property type="entry name" value="CA"/>
    <property type="match status" value="4"/>
</dbReference>
<dbReference type="InterPro" id="IPR002126">
    <property type="entry name" value="Cadherin-like_dom"/>
</dbReference>
<keyword evidence="21" id="KW-1185">Reference proteome</keyword>
<dbReference type="PANTHER" id="PTHR24025">
    <property type="entry name" value="DESMOGLEIN FAMILY MEMBER"/>
    <property type="match status" value="1"/>
</dbReference>
<keyword evidence="10 16" id="KW-0130">Cell adhesion</keyword>
<dbReference type="EMBL" id="JADDUC020000001">
    <property type="protein sequence ID" value="KAI1243354.1"/>
    <property type="molecule type" value="Genomic_DNA"/>
</dbReference>
<dbReference type="FunFam" id="2.60.40.60:FF:000083">
    <property type="entry name" value="Desmoglein 1"/>
    <property type="match status" value="1"/>
</dbReference>
<dbReference type="SUPFAM" id="SSF49313">
    <property type="entry name" value="Cadherin-like"/>
    <property type="match status" value="4"/>
</dbReference>
<comment type="subcellular location">
    <subcellularLocation>
        <location evidence="2">Cell junction</location>
        <location evidence="2">Desmosome</location>
    </subcellularLocation>
    <subcellularLocation>
        <location evidence="1 16">Cell membrane</location>
        <topology evidence="1 16">Single-pass type I membrane protein</topology>
    </subcellularLocation>
</comment>
<keyword evidence="13" id="KW-0472">Membrane</keyword>
<feature type="compositionally biased region" description="Polar residues" evidence="17">
    <location>
        <begin position="977"/>
        <end position="989"/>
    </location>
</feature>
<gene>
    <name evidence="20" type="ORF">IHE44_0000949</name>
    <name evidence="19" type="ORF">IHE44_015035</name>
</gene>
<keyword evidence="14" id="KW-0325">Glycoprotein</keyword>
<feature type="region of interest" description="Disordered" evidence="17">
    <location>
        <begin position="911"/>
        <end position="989"/>
    </location>
</feature>
<feature type="compositionally biased region" description="Gly residues" evidence="17">
    <location>
        <begin position="911"/>
        <end position="948"/>
    </location>
</feature>
<name>A0A835TTX7_9PASS</name>
<dbReference type="EMBL" id="JADDUC010000096">
    <property type="protein sequence ID" value="KAG0118967.1"/>
    <property type="molecule type" value="Genomic_DNA"/>
</dbReference>
<evidence type="ECO:0000256" key="16">
    <source>
        <dbReference type="RuleBase" id="RU003318"/>
    </source>
</evidence>
<dbReference type="Pfam" id="PF00028">
    <property type="entry name" value="Cadherin"/>
    <property type="match status" value="3"/>
</dbReference>
<dbReference type="FunFam" id="2.60.40.60:FF:000068">
    <property type="entry name" value="Desmoglein 1"/>
    <property type="match status" value="1"/>
</dbReference>
<keyword evidence="4" id="KW-0165">Cleavage on pair of basic residues</keyword>
<evidence type="ECO:0000256" key="5">
    <source>
        <dbReference type="ARBA" id="ARBA00022692"/>
    </source>
</evidence>
<reference evidence="20 21" key="2">
    <citation type="journal article" date="2021" name="J. Hered.">
        <title>Feather Gene Expression Elucidates the Developmental Basis of Plumage Iridescence in African Starlings.</title>
        <authorList>
            <person name="Rubenstein D.R."/>
            <person name="Corvelo A."/>
            <person name="MacManes M.D."/>
            <person name="Maia R."/>
            <person name="Narzisi G."/>
            <person name="Rousaki A."/>
            <person name="Vandenabeele P."/>
            <person name="Shawkey M.D."/>
            <person name="Solomon J."/>
        </authorList>
    </citation>
    <scope>NUCLEOTIDE SEQUENCE [LARGE SCALE GENOMIC DNA]</scope>
    <source>
        <strain evidence="20">SS15</strain>
    </source>
</reference>
<evidence type="ECO:0000256" key="13">
    <source>
        <dbReference type="ARBA" id="ARBA00023136"/>
    </source>
</evidence>
<evidence type="ECO:0000256" key="14">
    <source>
        <dbReference type="ARBA" id="ARBA00023180"/>
    </source>
</evidence>
<evidence type="ECO:0000256" key="3">
    <source>
        <dbReference type="ARBA" id="ARBA00022475"/>
    </source>
</evidence>
<dbReference type="InterPro" id="IPR027397">
    <property type="entry name" value="Catenin-bd_sf"/>
</dbReference>
<dbReference type="GO" id="GO:0030057">
    <property type="term" value="C:desmosome"/>
    <property type="evidence" value="ECO:0007669"/>
    <property type="project" value="UniProtKB-SubCell"/>
</dbReference>